<protein>
    <submittedName>
        <fullName evidence="1">Uncharacterized protein</fullName>
    </submittedName>
</protein>
<keyword evidence="1" id="KW-0614">Plasmid</keyword>
<sequence length="482" mass="51824">MTTDVSHAVALTDGQLCAVQFATEALRAIAERREQADDVIRPLNDIRTASRRAAAALKRFEPVANALLAASSVEQPAVAPWRGACDHTTANIACRICREEHGDDYDSRDAPASADVARAGAASINEFNGDTNTLIRSIMTLLEMDAAGALGAHGVGDHARNLLGAAAARLAAVPPYEPGPKQPSRLVAQSAAPAEARAATCEAIDGAIAFGYQNTNVPPSDDHWLAKYWHMGQKLAQLDALPASARYPIAWVRFRSDGGFEGPIMDSDERMCDTRRKSGAWSPLFLGPAQATEPVAYRLLRRNIVSGEWVSDSRGWVDGAPSVDLLAETAARSSEWRVQVAFAGPMPAALATFQQRVQPWMLACFGAEISTDVPERNHRFFEEAGELVQSRGMTREEAHALVDYTWSRPVGEPTQEVGGVMVTLAALCLANGLDMHAAGERELARVNEPSTIERIRAKQATKPRHSPLPGVAARIGFHGSNA</sequence>
<gene>
    <name evidence="1" type="ordered locus">Bcep1808_7495</name>
</gene>
<accession>A4JVR7</accession>
<proteinExistence type="predicted"/>
<dbReference type="HOGENOM" id="CLU_565836_0_0_4"/>
<dbReference type="AlphaFoldDB" id="A4JVR7"/>
<evidence type="ECO:0000313" key="2">
    <source>
        <dbReference type="Proteomes" id="UP000002287"/>
    </source>
</evidence>
<organism evidence="1 2">
    <name type="scientific">Burkholderia vietnamiensis (strain G4 / LMG 22486)</name>
    <name type="common">Burkholderia cepacia (strain R1808)</name>
    <dbReference type="NCBI Taxonomy" id="269482"/>
    <lineage>
        <taxon>Bacteria</taxon>
        <taxon>Pseudomonadati</taxon>
        <taxon>Pseudomonadota</taxon>
        <taxon>Betaproteobacteria</taxon>
        <taxon>Burkholderiales</taxon>
        <taxon>Burkholderiaceae</taxon>
        <taxon>Burkholderia</taxon>
        <taxon>Burkholderia cepacia complex</taxon>
    </lineage>
</organism>
<dbReference type="EMBL" id="CP000619">
    <property type="protein sequence ID" value="ABO60370.1"/>
    <property type="molecule type" value="Genomic_DNA"/>
</dbReference>
<reference evidence="1 2" key="1">
    <citation type="submission" date="2007-03" db="EMBL/GenBank/DDBJ databases">
        <title>Complete sequence of plasmid pBVIE03 of Burkholderia vietnamiensis G4.</title>
        <authorList>
            <consortium name="US DOE Joint Genome Institute"/>
            <person name="Copeland A."/>
            <person name="Lucas S."/>
            <person name="Lapidus A."/>
            <person name="Barry K."/>
            <person name="Detter J.C."/>
            <person name="Glavina del Rio T."/>
            <person name="Hammon N."/>
            <person name="Israni S."/>
            <person name="Dalin E."/>
            <person name="Tice H."/>
            <person name="Pitluck S."/>
            <person name="Chain P."/>
            <person name="Malfatti S."/>
            <person name="Shin M."/>
            <person name="Vergez L."/>
            <person name="Schmutz J."/>
            <person name="Larimer F."/>
            <person name="Land M."/>
            <person name="Hauser L."/>
            <person name="Kyrpides N."/>
            <person name="Tiedje J."/>
            <person name="Richardson P."/>
        </authorList>
    </citation>
    <scope>NUCLEOTIDE SEQUENCE [LARGE SCALE GENOMIC DNA]</scope>
    <source>
        <strain evidence="2">G4 / LMG 22486</strain>
        <plasmid evidence="1 2">pBVIE03</plasmid>
    </source>
</reference>
<geneLocation type="plasmid" evidence="1 2">
    <name>pBVIE03</name>
</geneLocation>
<dbReference type="Proteomes" id="UP000002287">
    <property type="component" value="Plasmid pBVIE03"/>
</dbReference>
<evidence type="ECO:0000313" key="1">
    <source>
        <dbReference type="EMBL" id="ABO60370.1"/>
    </source>
</evidence>
<name>A4JVR7_BURVG</name>
<dbReference type="KEGG" id="bvi:Bcep1808_7495"/>